<dbReference type="Proteomes" id="UP000265515">
    <property type="component" value="Unassembled WGS sequence"/>
</dbReference>
<feature type="compositionally biased region" description="Acidic residues" evidence="2">
    <location>
        <begin position="347"/>
        <end position="358"/>
    </location>
</feature>
<name>A0A388L2K3_CHABU</name>
<accession>A0A388L2K3</accession>
<evidence type="ECO:0000313" key="6">
    <source>
        <dbReference type="Proteomes" id="UP000265515"/>
    </source>
</evidence>
<dbReference type="InterPro" id="IPR014001">
    <property type="entry name" value="Helicase_ATP-bd"/>
</dbReference>
<dbReference type="FunFam" id="3.40.50.10810:FF:000038">
    <property type="entry name" value="Protein CHROMATIN REMODELING 19 isoform A"/>
    <property type="match status" value="1"/>
</dbReference>
<dbReference type="InterPro" id="IPR049730">
    <property type="entry name" value="SNF2/RAD54-like_C"/>
</dbReference>
<feature type="region of interest" description="Disordered" evidence="2">
    <location>
        <begin position="27"/>
        <end position="509"/>
    </location>
</feature>
<reference evidence="5 6" key="1">
    <citation type="journal article" date="2018" name="Cell">
        <title>The Chara Genome: Secondary Complexity and Implications for Plant Terrestrialization.</title>
        <authorList>
            <person name="Nishiyama T."/>
            <person name="Sakayama H."/>
            <person name="Vries J.D."/>
            <person name="Buschmann H."/>
            <person name="Saint-Marcoux D."/>
            <person name="Ullrich K.K."/>
            <person name="Haas F.B."/>
            <person name="Vanderstraeten L."/>
            <person name="Becker D."/>
            <person name="Lang D."/>
            <person name="Vosolsobe S."/>
            <person name="Rombauts S."/>
            <person name="Wilhelmsson P.K.I."/>
            <person name="Janitza P."/>
            <person name="Kern R."/>
            <person name="Heyl A."/>
            <person name="Rumpler F."/>
            <person name="Villalobos L.I.A.C."/>
            <person name="Clay J.M."/>
            <person name="Skokan R."/>
            <person name="Toyoda A."/>
            <person name="Suzuki Y."/>
            <person name="Kagoshima H."/>
            <person name="Schijlen E."/>
            <person name="Tajeshwar N."/>
            <person name="Catarino B."/>
            <person name="Hetherington A.J."/>
            <person name="Saltykova A."/>
            <person name="Bonnot C."/>
            <person name="Breuninger H."/>
            <person name="Symeonidi A."/>
            <person name="Radhakrishnan G.V."/>
            <person name="Van Nieuwerburgh F."/>
            <person name="Deforce D."/>
            <person name="Chang C."/>
            <person name="Karol K.G."/>
            <person name="Hedrich R."/>
            <person name="Ulvskov P."/>
            <person name="Glockner G."/>
            <person name="Delwiche C.F."/>
            <person name="Petrasek J."/>
            <person name="Van de Peer Y."/>
            <person name="Friml J."/>
            <person name="Beilby M."/>
            <person name="Dolan L."/>
            <person name="Kohara Y."/>
            <person name="Sugano S."/>
            <person name="Fujiyama A."/>
            <person name="Delaux P.-M."/>
            <person name="Quint M."/>
            <person name="TheiBen G."/>
            <person name="Hagemann M."/>
            <person name="Harholt J."/>
            <person name="Dunand C."/>
            <person name="Zachgo S."/>
            <person name="Langdale J."/>
            <person name="Maumus F."/>
            <person name="Straeten D.V.D."/>
            <person name="Gould S.B."/>
            <person name="Rensing S.A."/>
        </authorList>
    </citation>
    <scope>NUCLEOTIDE SEQUENCE [LARGE SCALE GENOMIC DNA]</scope>
    <source>
        <strain evidence="5 6">S276</strain>
    </source>
</reference>
<dbReference type="PROSITE" id="PS51192">
    <property type="entry name" value="HELICASE_ATP_BIND_1"/>
    <property type="match status" value="1"/>
</dbReference>
<evidence type="ECO:0000259" key="3">
    <source>
        <dbReference type="PROSITE" id="PS51192"/>
    </source>
</evidence>
<dbReference type="CDD" id="cd17919">
    <property type="entry name" value="DEXHc_Snf"/>
    <property type="match status" value="1"/>
</dbReference>
<keyword evidence="1" id="KW-0378">Hydrolase</keyword>
<feature type="compositionally biased region" description="Basic and acidic residues" evidence="2">
    <location>
        <begin position="234"/>
        <end position="243"/>
    </location>
</feature>
<feature type="compositionally biased region" description="Polar residues" evidence="2">
    <location>
        <begin position="113"/>
        <end position="123"/>
    </location>
</feature>
<dbReference type="EMBL" id="BFEA01000246">
    <property type="protein sequence ID" value="GBG76516.1"/>
    <property type="molecule type" value="Genomic_DNA"/>
</dbReference>
<evidence type="ECO:0000256" key="2">
    <source>
        <dbReference type="SAM" id="MobiDB-lite"/>
    </source>
</evidence>
<gene>
    <name evidence="5" type="ORF">CBR_g22264</name>
</gene>
<dbReference type="SUPFAM" id="SSF52540">
    <property type="entry name" value="P-loop containing nucleoside triphosphate hydrolases"/>
    <property type="match status" value="2"/>
</dbReference>
<dbReference type="Gene3D" id="3.40.50.300">
    <property type="entry name" value="P-loop containing nucleotide triphosphate hydrolases"/>
    <property type="match status" value="1"/>
</dbReference>
<dbReference type="GO" id="GO:0005524">
    <property type="term" value="F:ATP binding"/>
    <property type="evidence" value="ECO:0007669"/>
    <property type="project" value="InterPro"/>
</dbReference>
<keyword evidence="6" id="KW-1185">Reference proteome</keyword>
<protein>
    <submittedName>
        <fullName evidence="5">Uncharacterized protein</fullName>
    </submittedName>
</protein>
<feature type="compositionally biased region" description="Basic and acidic residues" evidence="2">
    <location>
        <begin position="440"/>
        <end position="459"/>
    </location>
</feature>
<dbReference type="Gramene" id="GBG76516">
    <property type="protein sequence ID" value="GBG76516"/>
    <property type="gene ID" value="CBR_g22264"/>
</dbReference>
<dbReference type="PROSITE" id="PS51194">
    <property type="entry name" value="HELICASE_CTER"/>
    <property type="match status" value="1"/>
</dbReference>
<dbReference type="Gene3D" id="3.40.50.10810">
    <property type="entry name" value="Tandem AAA-ATPase domain"/>
    <property type="match status" value="1"/>
</dbReference>
<dbReference type="SMART" id="SM00487">
    <property type="entry name" value="DEXDc"/>
    <property type="match status" value="1"/>
</dbReference>
<dbReference type="PANTHER" id="PTHR10799">
    <property type="entry name" value="SNF2/RAD54 HELICASE FAMILY"/>
    <property type="match status" value="1"/>
</dbReference>
<feature type="domain" description="Helicase ATP-binding" evidence="3">
    <location>
        <begin position="600"/>
        <end position="778"/>
    </location>
</feature>
<dbReference type="InterPro" id="IPR000330">
    <property type="entry name" value="SNF2_N"/>
</dbReference>
<feature type="domain" description="Helicase C-terminal" evidence="4">
    <location>
        <begin position="977"/>
        <end position="1141"/>
    </location>
</feature>
<feature type="compositionally biased region" description="Gly residues" evidence="2">
    <location>
        <begin position="304"/>
        <end position="317"/>
    </location>
</feature>
<dbReference type="CDD" id="cd18793">
    <property type="entry name" value="SF2_C_SNF"/>
    <property type="match status" value="1"/>
</dbReference>
<evidence type="ECO:0000259" key="4">
    <source>
        <dbReference type="PROSITE" id="PS51194"/>
    </source>
</evidence>
<dbReference type="AlphaFoldDB" id="A0A388L2K3"/>
<evidence type="ECO:0000256" key="1">
    <source>
        <dbReference type="ARBA" id="ARBA00022801"/>
    </source>
</evidence>
<feature type="compositionally biased region" description="Basic and acidic residues" evidence="2">
    <location>
        <begin position="475"/>
        <end position="485"/>
    </location>
</feature>
<organism evidence="5 6">
    <name type="scientific">Chara braunii</name>
    <name type="common">Braun's stonewort</name>
    <dbReference type="NCBI Taxonomy" id="69332"/>
    <lineage>
        <taxon>Eukaryota</taxon>
        <taxon>Viridiplantae</taxon>
        <taxon>Streptophyta</taxon>
        <taxon>Charophyceae</taxon>
        <taxon>Charales</taxon>
        <taxon>Characeae</taxon>
        <taxon>Chara</taxon>
    </lineage>
</organism>
<dbReference type="InterPro" id="IPR001650">
    <property type="entry name" value="Helicase_C-like"/>
</dbReference>
<dbReference type="Pfam" id="PF00271">
    <property type="entry name" value="Helicase_C"/>
    <property type="match status" value="1"/>
</dbReference>
<dbReference type="InterPro" id="IPR027417">
    <property type="entry name" value="P-loop_NTPase"/>
</dbReference>
<dbReference type="SMART" id="SM00490">
    <property type="entry name" value="HELICc"/>
    <property type="match status" value="1"/>
</dbReference>
<sequence length="1153" mass="126342">MFPRPALSVRKPGGIGESVRPAVSLRRVGGMAESMSEFHSRRRMDEEEISDDDDDTGQDCGSGKGDGSRLRASLVLGPIRTSQAQKNGGHGGKPGNGPDALSRLDAYAFKPTNGKSVCRSTSVGGPGVGRKRERSGGSDSEGEGRGGVMRRKREKVATDSDREGGGGMSSGKLLQRGGGGGIACHSSQRIGSNRPGGGDFEERGKDNGGHLGSGGGNGRKMKSGSSTNGGAARSEGRVEDREAAGGCDRQVAKLGSGHVTHQSRVEGRSGASGAAVLLDEARREDAEADDWREEDMDRGMEVWGRGGGGRSGGGGRRYGVEQQGRAAHQLDSRRSATRGMTTAGHVEDEERVEEDEELPESRGKQSRVLRRVRVIIDSDEEEEGHQGNRAQEPVVGVVKDRRRGTAETNKKQVIGRGKGGGDSSSDDEALARALQEEEERSGKERDMNLKTDERIARELQEEEDVTVGSRRRLRTRAEMEVDGSKSRRVVRNMDGNDEAEDDKRDDGVIAERDVSAKKAVDDPVSAALWRCESIAASLRNQLRTLSSSSDTVADDVFSEVDDSAVKLVTQDDIAKVCSRGGESRSPLKPYQLVGVNFLVLLHRQNVGGAILADEMGLGKTVQAITFLGLLKHLENDPGPHLVVVPVSLLENWYRELNMWCPSLEVVFYYGDQKTQLKSELQSVAKSGRPAPFNVLLTSYTIFERDSPVQKEDRQFLRRWNWSCVVMDEAHLLKDRLSARTRRLRMIAATAKRRLMLTGTPLQNDLQELWALLEFLLPDVFKDVDLNAYAAQQLKLSGKEGSDEDNKLAARMKAMLGPFVLRRVKADVMRQLVPKTKRVEFVTMVPQQKQAYEAALDTWRNSVKAKMAAKNGESAVSSGALSGVLTGRQILNIFSHLRKIANHPLLVRRLFSDEDVKFMAQILHRKQAFGDTCSLERVVEELMSENDYELHVLCKSHFELASKKLPRNAALQSGKCQMLAGLLSELKEKGSRPLIFSQFTAMLDILEWALFALQLSYVRLDGSTQTADRQRLVDEFNNDTSIFCFILSTRAGGQGLNLTGADTVILHDMDFNPEVDKQAEDRCHRIGQTKPVTVYRLVTKGTVDENILRIGQRKLAFNEQMLDSGGGGGGADLVNTRTMSEILAAALAERPSHD</sequence>
<dbReference type="STRING" id="69332.A0A388L2K3"/>
<feature type="compositionally biased region" description="Gly residues" evidence="2">
    <location>
        <begin position="209"/>
        <end position="218"/>
    </location>
</feature>
<evidence type="ECO:0000313" key="5">
    <source>
        <dbReference type="EMBL" id="GBG76516.1"/>
    </source>
</evidence>
<dbReference type="Pfam" id="PF00176">
    <property type="entry name" value="SNF2-rel_dom"/>
    <property type="match status" value="1"/>
</dbReference>
<feature type="compositionally biased region" description="Basic and acidic residues" evidence="2">
    <location>
        <begin position="155"/>
        <end position="164"/>
    </location>
</feature>
<proteinExistence type="predicted"/>
<dbReference type="GO" id="GO:0016787">
    <property type="term" value="F:hydrolase activity"/>
    <property type="evidence" value="ECO:0007669"/>
    <property type="project" value="UniProtKB-KW"/>
</dbReference>
<feature type="compositionally biased region" description="Acidic residues" evidence="2">
    <location>
        <begin position="46"/>
        <end position="57"/>
    </location>
</feature>
<feature type="compositionally biased region" description="Basic and acidic residues" evidence="2">
    <location>
        <begin position="36"/>
        <end position="45"/>
    </location>
</feature>
<feature type="compositionally biased region" description="Basic residues" evidence="2">
    <location>
        <begin position="364"/>
        <end position="373"/>
    </location>
</feature>
<comment type="caution">
    <text evidence="5">The sequence shown here is derived from an EMBL/GenBank/DDBJ whole genome shotgun (WGS) entry which is preliminary data.</text>
</comment>
<dbReference type="OrthoDB" id="5857104at2759"/>
<dbReference type="InterPro" id="IPR038718">
    <property type="entry name" value="SNF2-like_sf"/>
</dbReference>